<evidence type="ECO:0000256" key="2">
    <source>
        <dbReference type="ARBA" id="ARBA00022829"/>
    </source>
</evidence>
<dbReference type="SUPFAM" id="SSF110849">
    <property type="entry name" value="ParB/Sulfiredoxin"/>
    <property type="match status" value="1"/>
</dbReference>
<dbReference type="Gene3D" id="3.90.1530.30">
    <property type="match status" value="1"/>
</dbReference>
<dbReference type="PANTHER" id="PTHR33375:SF1">
    <property type="entry name" value="CHROMOSOME-PARTITIONING PROTEIN PARB-RELATED"/>
    <property type="match status" value="1"/>
</dbReference>
<keyword evidence="3" id="KW-0238">DNA-binding</keyword>
<dbReference type="FunFam" id="1.10.10.2830:FF:000001">
    <property type="entry name" value="Chromosome partitioning protein ParB"/>
    <property type="match status" value="1"/>
</dbReference>
<dbReference type="GO" id="GO:0003677">
    <property type="term" value="F:DNA binding"/>
    <property type="evidence" value="ECO:0007669"/>
    <property type="project" value="UniProtKB-KW"/>
</dbReference>
<dbReference type="Pfam" id="PF23552">
    <property type="entry name" value="ParB_C"/>
    <property type="match status" value="1"/>
</dbReference>
<comment type="caution">
    <text evidence="7">The sequence shown here is derived from an EMBL/GenBank/DDBJ whole genome shotgun (WGS) entry which is preliminary data.</text>
</comment>
<evidence type="ECO:0000259" key="6">
    <source>
        <dbReference type="SMART" id="SM00470"/>
    </source>
</evidence>
<dbReference type="SUPFAM" id="SSF109709">
    <property type="entry name" value="KorB DNA-binding domain-like"/>
    <property type="match status" value="1"/>
</dbReference>
<organism evidence="7 8">
    <name type="scientific">Sphingomicrobium sediminis</name>
    <dbReference type="NCBI Taxonomy" id="2950949"/>
    <lineage>
        <taxon>Bacteria</taxon>
        <taxon>Pseudomonadati</taxon>
        <taxon>Pseudomonadota</taxon>
        <taxon>Alphaproteobacteria</taxon>
        <taxon>Sphingomonadales</taxon>
        <taxon>Sphingomonadaceae</taxon>
        <taxon>Sphingomicrobium</taxon>
    </lineage>
</organism>
<evidence type="ECO:0000256" key="4">
    <source>
        <dbReference type="ARBA" id="ARBA00025472"/>
    </source>
</evidence>
<keyword evidence="2" id="KW-0159">Chromosome partition</keyword>
<name>A0A9X2EHF1_9SPHN</name>
<dbReference type="FunFam" id="3.90.1530.30:FF:000001">
    <property type="entry name" value="Chromosome partitioning protein ParB"/>
    <property type="match status" value="1"/>
</dbReference>
<dbReference type="InterPro" id="IPR041468">
    <property type="entry name" value="HTH_ParB/Spo0J"/>
</dbReference>
<comment type="similarity">
    <text evidence="1">Belongs to the ParB family.</text>
</comment>
<evidence type="ECO:0000313" key="7">
    <source>
        <dbReference type="EMBL" id="MCM8558075.1"/>
    </source>
</evidence>
<dbReference type="AlphaFoldDB" id="A0A9X2EHF1"/>
<comment type="function">
    <text evidence="4">Involved in chromosome partition. Localize to both poles of the predivisional cell following completion of DNA replication. Binds to the DNA origin of replication.</text>
</comment>
<evidence type="ECO:0000313" key="8">
    <source>
        <dbReference type="Proteomes" id="UP001155128"/>
    </source>
</evidence>
<dbReference type="GO" id="GO:0005694">
    <property type="term" value="C:chromosome"/>
    <property type="evidence" value="ECO:0007669"/>
    <property type="project" value="TreeGrafter"/>
</dbReference>
<dbReference type="GO" id="GO:0007059">
    <property type="term" value="P:chromosome segregation"/>
    <property type="evidence" value="ECO:0007669"/>
    <property type="project" value="UniProtKB-KW"/>
</dbReference>
<keyword evidence="8" id="KW-1185">Reference proteome</keyword>
<dbReference type="Proteomes" id="UP001155128">
    <property type="component" value="Unassembled WGS sequence"/>
</dbReference>
<feature type="region of interest" description="Disordered" evidence="5">
    <location>
        <begin position="212"/>
        <end position="234"/>
    </location>
</feature>
<dbReference type="GO" id="GO:0045881">
    <property type="term" value="P:positive regulation of sporulation resulting in formation of a cellular spore"/>
    <property type="evidence" value="ECO:0007669"/>
    <property type="project" value="TreeGrafter"/>
</dbReference>
<dbReference type="InterPro" id="IPR050336">
    <property type="entry name" value="Chromosome_partition/occlusion"/>
</dbReference>
<feature type="region of interest" description="Disordered" evidence="5">
    <location>
        <begin position="24"/>
        <end position="45"/>
    </location>
</feature>
<protein>
    <submittedName>
        <fullName evidence="7">ParB/RepB/Spo0J family partition protein</fullName>
    </submittedName>
</protein>
<dbReference type="CDD" id="cd16393">
    <property type="entry name" value="SPO0J_N"/>
    <property type="match status" value="1"/>
</dbReference>
<feature type="domain" description="ParB-like N-terminal" evidence="6">
    <location>
        <begin position="29"/>
        <end position="118"/>
    </location>
</feature>
<dbReference type="InterPro" id="IPR036086">
    <property type="entry name" value="ParB/Sulfiredoxin_sf"/>
</dbReference>
<dbReference type="Pfam" id="PF02195">
    <property type="entry name" value="ParB_N"/>
    <property type="match status" value="1"/>
</dbReference>
<dbReference type="SMART" id="SM00470">
    <property type="entry name" value="ParB"/>
    <property type="match status" value="1"/>
</dbReference>
<evidence type="ECO:0000256" key="5">
    <source>
        <dbReference type="SAM" id="MobiDB-lite"/>
    </source>
</evidence>
<dbReference type="InterPro" id="IPR057240">
    <property type="entry name" value="ParB_dimer_C"/>
</dbReference>
<dbReference type="Pfam" id="PF17762">
    <property type="entry name" value="HTH_ParB"/>
    <property type="match status" value="1"/>
</dbReference>
<dbReference type="EMBL" id="JAMSHT010000001">
    <property type="protein sequence ID" value="MCM8558075.1"/>
    <property type="molecule type" value="Genomic_DNA"/>
</dbReference>
<sequence>MKRPVGLGRGLSALIEDGKQADNARGGVATLPIDKISPNPDQPRRHFDEGALEELAQSIAERGVLQPILVRNHDGGYQIIAGERRWRAAQQAQLHEIPAIIRDSDDGNTAELALIENVQREDLNALEEAKAYAALADQYGHSQADIGRIVGKSRSHVANLVRLLDLPEDVQSMLIDGDLSMGHARALIGADEAVALAKQVISQGLSVRETEKLVKSGPKGAQSSSSASSSAGNPDIEALERQLGDLLGLKVKVAHGKNGGKVQLSYRTLDQLDLICQRLTGEQI</sequence>
<dbReference type="InterPro" id="IPR003115">
    <property type="entry name" value="ParB_N"/>
</dbReference>
<dbReference type="PANTHER" id="PTHR33375">
    <property type="entry name" value="CHROMOSOME-PARTITIONING PROTEIN PARB-RELATED"/>
    <property type="match status" value="1"/>
</dbReference>
<evidence type="ECO:0000256" key="1">
    <source>
        <dbReference type="ARBA" id="ARBA00006295"/>
    </source>
</evidence>
<accession>A0A9X2EHF1</accession>
<reference evidence="7" key="1">
    <citation type="submission" date="2022-06" db="EMBL/GenBank/DDBJ databases">
        <title>Sphingomicrobium sedimins sp. nov., a marine bacterium isolated from tidal flat.</title>
        <authorList>
            <person name="Kim C.-H."/>
            <person name="Yoo Y."/>
            <person name="Kim J.-J."/>
        </authorList>
    </citation>
    <scope>NUCLEOTIDE SEQUENCE</scope>
    <source>
        <strain evidence="7">GRR-S6-50</strain>
    </source>
</reference>
<dbReference type="RefSeq" id="WP_252114699.1">
    <property type="nucleotide sequence ID" value="NZ_JAMSHT010000001.1"/>
</dbReference>
<gene>
    <name evidence="7" type="ORF">NDO55_09600</name>
</gene>
<dbReference type="InterPro" id="IPR004437">
    <property type="entry name" value="ParB/RepB/Spo0J"/>
</dbReference>
<dbReference type="Gene3D" id="1.10.10.2830">
    <property type="match status" value="1"/>
</dbReference>
<dbReference type="NCBIfam" id="TIGR00180">
    <property type="entry name" value="parB_part"/>
    <property type="match status" value="1"/>
</dbReference>
<proteinExistence type="inferred from homology"/>
<evidence type="ECO:0000256" key="3">
    <source>
        <dbReference type="ARBA" id="ARBA00023125"/>
    </source>
</evidence>